<comment type="caution">
    <text evidence="1">The sequence shown here is derived from an EMBL/GenBank/DDBJ whole genome shotgun (WGS) entry which is preliminary data.</text>
</comment>
<dbReference type="Pfam" id="PF13376">
    <property type="entry name" value="OmdA"/>
    <property type="match status" value="1"/>
</dbReference>
<name>A0ABV9Z348_9HYPH</name>
<dbReference type="EMBL" id="JBHSJF010000006">
    <property type="protein sequence ID" value="MFC5069398.1"/>
    <property type="molecule type" value="Genomic_DNA"/>
</dbReference>
<dbReference type="RefSeq" id="WP_379771383.1">
    <property type="nucleotide sequence ID" value="NZ_JBHSJF010000006.1"/>
</dbReference>
<sequence length="80" mass="9627">MPQRPYSRERYPMPEDVAERLREAGLSEAYEARPDYQRNDYLMWIGQAKRDETREKRIAQMLDELKRGGIYMKMAWDPGD</sequence>
<organism evidence="1 2">
    <name type="scientific">Flaviflagellibacter deserti</name>
    <dbReference type="NCBI Taxonomy" id="2267266"/>
    <lineage>
        <taxon>Bacteria</taxon>
        <taxon>Pseudomonadati</taxon>
        <taxon>Pseudomonadota</taxon>
        <taxon>Alphaproteobacteria</taxon>
        <taxon>Hyphomicrobiales</taxon>
        <taxon>Flaviflagellibacter</taxon>
    </lineage>
</organism>
<dbReference type="Proteomes" id="UP001595796">
    <property type="component" value="Unassembled WGS sequence"/>
</dbReference>
<reference evidence="2" key="1">
    <citation type="journal article" date="2019" name="Int. J. Syst. Evol. Microbiol.">
        <title>The Global Catalogue of Microorganisms (GCM) 10K type strain sequencing project: providing services to taxonomists for standard genome sequencing and annotation.</title>
        <authorList>
            <consortium name="The Broad Institute Genomics Platform"/>
            <consortium name="The Broad Institute Genome Sequencing Center for Infectious Disease"/>
            <person name="Wu L."/>
            <person name="Ma J."/>
        </authorList>
    </citation>
    <scope>NUCLEOTIDE SEQUENCE [LARGE SCALE GENOMIC DNA]</scope>
    <source>
        <strain evidence="2">CGMCC 1.16444</strain>
    </source>
</reference>
<keyword evidence="2" id="KW-1185">Reference proteome</keyword>
<protein>
    <submittedName>
        <fullName evidence="1">YdeI/OmpD-associated family protein</fullName>
    </submittedName>
</protein>
<gene>
    <name evidence="1" type="ORF">ACFPFW_15380</name>
</gene>
<evidence type="ECO:0000313" key="1">
    <source>
        <dbReference type="EMBL" id="MFC5069398.1"/>
    </source>
</evidence>
<accession>A0ABV9Z348</accession>
<evidence type="ECO:0000313" key="2">
    <source>
        <dbReference type="Proteomes" id="UP001595796"/>
    </source>
</evidence>
<proteinExistence type="predicted"/>